<dbReference type="SUPFAM" id="SSF52833">
    <property type="entry name" value="Thioredoxin-like"/>
    <property type="match status" value="1"/>
</dbReference>
<protein>
    <submittedName>
        <fullName evidence="2">Thioredoxin</fullName>
    </submittedName>
</protein>
<dbReference type="EMBL" id="FOTB01000004">
    <property type="protein sequence ID" value="SFK82964.1"/>
    <property type="molecule type" value="Genomic_DNA"/>
</dbReference>
<accession>A0A0F7HJL8</accession>
<evidence type="ECO:0000313" key="3">
    <source>
        <dbReference type="Proteomes" id="UP000034029"/>
    </source>
</evidence>
<dbReference type="RefSeq" id="WP_046789470.1">
    <property type="nucleotide sequence ID" value="NZ_CP011366.1"/>
</dbReference>
<evidence type="ECO:0000313" key="4">
    <source>
        <dbReference type="Proteomes" id="UP000183090"/>
    </source>
</evidence>
<name>A0A0F7HJL8_9STAP</name>
<reference evidence="2 4" key="3">
    <citation type="submission" date="2016-10" db="EMBL/GenBank/DDBJ databases">
        <authorList>
            <person name="Varghese N."/>
            <person name="Submissions S."/>
        </authorList>
    </citation>
    <scope>NUCLEOTIDE SEQUENCE [LARGE SCALE GENOMIC DNA]</scope>
    <source>
        <strain evidence="2 4">CGMCC 1.6501</strain>
    </source>
</reference>
<proteinExistence type="predicted"/>
<keyword evidence="3" id="KW-1185">Reference proteome</keyword>
<reference evidence="1 3" key="1">
    <citation type="journal article" date="2015" name="Int. J. Syst. Evol. Microbiol.">
        <title>Complete genome sequence of Salinicoccus halodurans H3B36, isolated from the Qaidam Basin in China.</title>
        <authorList>
            <person name="Jiang K."/>
            <person name="Xue Y."/>
            <person name="Ma Y."/>
        </authorList>
    </citation>
    <scope>NUCLEOTIDE SEQUENCE [LARGE SCALE GENOMIC DNA]</scope>
    <source>
        <strain evidence="1 3">H3B36</strain>
    </source>
</reference>
<evidence type="ECO:0000313" key="1">
    <source>
        <dbReference type="EMBL" id="AKG73279.1"/>
    </source>
</evidence>
<evidence type="ECO:0000313" key="2">
    <source>
        <dbReference type="EMBL" id="SFK82964.1"/>
    </source>
</evidence>
<dbReference type="Proteomes" id="UP000034029">
    <property type="component" value="Chromosome"/>
</dbReference>
<dbReference type="InterPro" id="IPR036249">
    <property type="entry name" value="Thioredoxin-like_sf"/>
</dbReference>
<reference evidence="3" key="2">
    <citation type="submission" date="2015-04" db="EMBL/GenBank/DDBJ databases">
        <title>Complete genome sequence of Salinicoccus halodurans strain H3B36, isolated from the Qaidam basin of China.</title>
        <authorList>
            <person name="Ma Y."/>
            <person name="Jiang K."/>
            <person name="Xue Y."/>
        </authorList>
    </citation>
    <scope>NUCLEOTIDE SEQUENCE [LARGE SCALE GENOMIC DNA]</scope>
    <source>
        <strain evidence="3">H3B36</strain>
    </source>
</reference>
<dbReference type="Proteomes" id="UP000183090">
    <property type="component" value="Unassembled WGS sequence"/>
</dbReference>
<organism evidence="2 4">
    <name type="scientific">Salinicoccus halodurans</name>
    <dbReference type="NCBI Taxonomy" id="407035"/>
    <lineage>
        <taxon>Bacteria</taxon>
        <taxon>Bacillati</taxon>
        <taxon>Bacillota</taxon>
        <taxon>Bacilli</taxon>
        <taxon>Bacillales</taxon>
        <taxon>Staphylococcaceae</taxon>
        <taxon>Salinicoccus</taxon>
    </lineage>
</organism>
<dbReference type="Gene3D" id="3.40.30.10">
    <property type="entry name" value="Glutaredoxin"/>
    <property type="match status" value="1"/>
</dbReference>
<dbReference type="KEGG" id="shv:AAT16_03030"/>
<dbReference type="EMBL" id="CP011366">
    <property type="protein sequence ID" value="AKG73279.1"/>
    <property type="molecule type" value="Genomic_DNA"/>
</dbReference>
<dbReference type="Pfam" id="PF14595">
    <property type="entry name" value="Thioredoxin_9"/>
    <property type="match status" value="1"/>
</dbReference>
<dbReference type="AlphaFoldDB" id="A0A0F7HJL8"/>
<sequence length="186" mass="22015">MTELDNWFDQAMSAEVYINDMEKHKENLQNVYNNFAIPDDEEFFRRLENKNLRAIVITEDWCGDAMMNTPVLLHLAEKSHMEVRMLLRDSNLELMDQYLTNGKSRSIPIIIFIDENGEEVTHWGPRSEFIQKEVNELMSGLPDKEDPKYKEKFTKKISRLTARFSTEAELWQSAYQSMKKKLEENL</sequence>
<gene>
    <name evidence="1" type="ORF">AAT16_03030</name>
    <name evidence="2" type="ORF">SAMN05216235_1917</name>
</gene>
<dbReference type="OrthoDB" id="6120799at2"/>